<name>Q60DK7_ORYSJ</name>
<dbReference type="AlphaFoldDB" id="Q60DK7"/>
<accession>Q60DK7</accession>
<gene>
    <name evidence="2" type="ordered locus">LOC_Os03g43320</name>
</gene>
<evidence type="ECO:0000313" key="2">
    <source>
        <dbReference type="EMBL" id="AAU89164.1"/>
    </source>
</evidence>
<evidence type="ECO:0000256" key="1">
    <source>
        <dbReference type="SAM" id="MobiDB-lite"/>
    </source>
</evidence>
<dbReference type="EMBL" id="AC145780">
    <property type="protein sequence ID" value="AAU89164.1"/>
    <property type="molecule type" value="Genomic_DNA"/>
</dbReference>
<feature type="compositionally biased region" description="Low complexity" evidence="1">
    <location>
        <begin position="23"/>
        <end position="34"/>
    </location>
</feature>
<dbReference type="Proteomes" id="UP000000763">
    <property type="component" value="Chromosome 3"/>
</dbReference>
<reference evidence="3" key="1">
    <citation type="journal article" date="2005" name="Nature">
        <title>The map-based sequence of the rice genome.</title>
        <authorList>
            <consortium name="International rice genome sequencing project (IRGSP)"/>
            <person name="Matsumoto T."/>
            <person name="Wu J."/>
            <person name="Kanamori H."/>
            <person name="Katayose Y."/>
            <person name="Fujisawa M."/>
            <person name="Namiki N."/>
            <person name="Mizuno H."/>
            <person name="Yamamoto K."/>
            <person name="Antonio B.A."/>
            <person name="Baba T."/>
            <person name="Sakata K."/>
            <person name="Nagamura Y."/>
            <person name="Aoki H."/>
            <person name="Arikawa K."/>
            <person name="Arita K."/>
            <person name="Bito T."/>
            <person name="Chiden Y."/>
            <person name="Fujitsuka N."/>
            <person name="Fukunaka R."/>
            <person name="Hamada M."/>
            <person name="Harada C."/>
            <person name="Hayashi A."/>
            <person name="Hijishita S."/>
            <person name="Honda M."/>
            <person name="Hosokawa S."/>
            <person name="Ichikawa Y."/>
            <person name="Idonuma A."/>
            <person name="Iijima M."/>
            <person name="Ikeda M."/>
            <person name="Ikeno M."/>
            <person name="Ito K."/>
            <person name="Ito S."/>
            <person name="Ito T."/>
            <person name="Ito Y."/>
            <person name="Ito Y."/>
            <person name="Iwabuchi A."/>
            <person name="Kamiya K."/>
            <person name="Karasawa W."/>
            <person name="Kurita K."/>
            <person name="Katagiri S."/>
            <person name="Kikuta A."/>
            <person name="Kobayashi H."/>
            <person name="Kobayashi N."/>
            <person name="Machita K."/>
            <person name="Maehara T."/>
            <person name="Masukawa M."/>
            <person name="Mizubayashi T."/>
            <person name="Mukai Y."/>
            <person name="Nagasaki H."/>
            <person name="Nagata Y."/>
            <person name="Naito S."/>
            <person name="Nakashima M."/>
            <person name="Nakama Y."/>
            <person name="Nakamichi Y."/>
            <person name="Nakamura M."/>
            <person name="Meguro A."/>
            <person name="Negishi M."/>
            <person name="Ohta I."/>
            <person name="Ohta T."/>
            <person name="Okamoto M."/>
            <person name="Ono N."/>
            <person name="Saji S."/>
            <person name="Sakaguchi M."/>
            <person name="Sakai K."/>
            <person name="Shibata M."/>
            <person name="Shimokawa T."/>
            <person name="Song J."/>
            <person name="Takazaki Y."/>
            <person name="Terasawa K."/>
            <person name="Tsugane M."/>
            <person name="Tsuji K."/>
            <person name="Ueda S."/>
            <person name="Waki K."/>
            <person name="Yamagata H."/>
            <person name="Yamamoto M."/>
            <person name="Yamamoto S."/>
            <person name="Yamane H."/>
            <person name="Yoshiki S."/>
            <person name="Yoshihara R."/>
            <person name="Yukawa K."/>
            <person name="Zhong H."/>
            <person name="Yano M."/>
            <person name="Yuan Q."/>
            <person name="Ouyang S."/>
            <person name="Liu J."/>
            <person name="Jones K.M."/>
            <person name="Gansberger K."/>
            <person name="Moffat K."/>
            <person name="Hill J."/>
            <person name="Bera J."/>
            <person name="Fadrosh D."/>
            <person name="Jin S."/>
            <person name="Johri S."/>
            <person name="Kim M."/>
            <person name="Overton L."/>
            <person name="Reardon M."/>
            <person name="Tsitrin T."/>
            <person name="Vuong H."/>
            <person name="Weaver B."/>
            <person name="Ciecko A."/>
            <person name="Tallon L."/>
            <person name="Jackson J."/>
            <person name="Pai G."/>
            <person name="Aken S.V."/>
            <person name="Utterback T."/>
            <person name="Reidmuller S."/>
            <person name="Feldblyum T."/>
            <person name="Hsiao J."/>
            <person name="Zismann V."/>
            <person name="Iobst S."/>
            <person name="de Vazeille A.R."/>
            <person name="Buell C.R."/>
            <person name="Ying K."/>
            <person name="Li Y."/>
            <person name="Lu T."/>
            <person name="Huang Y."/>
            <person name="Zhao Q."/>
            <person name="Feng Q."/>
            <person name="Zhang L."/>
            <person name="Zhu J."/>
            <person name="Weng Q."/>
            <person name="Mu J."/>
            <person name="Lu Y."/>
            <person name="Fan D."/>
            <person name="Liu Y."/>
            <person name="Guan J."/>
            <person name="Zhang Y."/>
            <person name="Yu S."/>
            <person name="Liu X."/>
            <person name="Zhang Y."/>
            <person name="Hong G."/>
            <person name="Han B."/>
            <person name="Choisne N."/>
            <person name="Demange N."/>
            <person name="Orjeda G."/>
            <person name="Samain S."/>
            <person name="Cattolico L."/>
            <person name="Pelletier E."/>
            <person name="Couloux A."/>
            <person name="Segurens B."/>
            <person name="Wincker P."/>
            <person name="D'Hont A."/>
            <person name="Scarpelli C."/>
            <person name="Weissenbach J."/>
            <person name="Salanoubat M."/>
            <person name="Quetier F."/>
            <person name="Yu Y."/>
            <person name="Kim H.R."/>
            <person name="Rambo T."/>
            <person name="Currie J."/>
            <person name="Collura K."/>
            <person name="Luo M."/>
            <person name="Yang T."/>
            <person name="Ammiraju J.S.S."/>
            <person name="Engler F."/>
            <person name="Soderlund C."/>
            <person name="Wing R.A."/>
            <person name="Palmer L.E."/>
            <person name="de la Bastide M."/>
            <person name="Spiegel L."/>
            <person name="Nascimento L."/>
            <person name="Zutavern T."/>
            <person name="O'Shaughnessy A."/>
            <person name="Dike S."/>
            <person name="Dedhia N."/>
            <person name="Preston R."/>
            <person name="Balija V."/>
            <person name="McCombie W.R."/>
            <person name="Chow T."/>
            <person name="Chen H."/>
            <person name="Chung M."/>
            <person name="Chen C."/>
            <person name="Shaw J."/>
            <person name="Wu H."/>
            <person name="Hsiao K."/>
            <person name="Chao Y."/>
            <person name="Chu M."/>
            <person name="Cheng C."/>
            <person name="Hour A."/>
            <person name="Lee P."/>
            <person name="Lin S."/>
            <person name="Lin Y."/>
            <person name="Liou J."/>
            <person name="Liu S."/>
            <person name="Hsing Y."/>
            <person name="Raghuvanshi S."/>
            <person name="Mohanty A."/>
            <person name="Bharti A.K."/>
            <person name="Gaur A."/>
            <person name="Gupta V."/>
            <person name="Kumar D."/>
            <person name="Ravi V."/>
            <person name="Vij S."/>
            <person name="Kapur A."/>
            <person name="Khurana P."/>
            <person name="Khurana P."/>
            <person name="Khurana J.P."/>
            <person name="Tyagi A.K."/>
            <person name="Gaikwad K."/>
            <person name="Singh A."/>
            <person name="Dalal V."/>
            <person name="Srivastava S."/>
            <person name="Dixit A."/>
            <person name="Pal A.K."/>
            <person name="Ghazi I.A."/>
            <person name="Yadav M."/>
            <person name="Pandit A."/>
            <person name="Bhargava A."/>
            <person name="Sureshbabu K."/>
            <person name="Batra K."/>
            <person name="Sharma T.R."/>
            <person name="Mohapatra T."/>
            <person name="Singh N.K."/>
            <person name="Messing J."/>
            <person name="Nelson A.B."/>
            <person name="Fuks G."/>
            <person name="Kavchok S."/>
            <person name="Keizer G."/>
            <person name="Linton E."/>
            <person name="Llaca V."/>
            <person name="Song R."/>
            <person name="Tanyolac B."/>
            <person name="Young S."/>
            <person name="Ho-Il K."/>
            <person name="Hahn J.H."/>
            <person name="Sangsakoo G."/>
            <person name="Vanavichit A."/>
            <person name="de Mattos Luiz.A.T."/>
            <person name="Zimmer P.D."/>
            <person name="Malone G."/>
            <person name="Dellagostin O."/>
            <person name="de Oliveira A.C."/>
            <person name="Bevan M."/>
            <person name="Bancroft I."/>
            <person name="Minx P."/>
            <person name="Cordum H."/>
            <person name="Wilson R."/>
            <person name="Cheng Z."/>
            <person name="Jin W."/>
            <person name="Jiang J."/>
            <person name="Leong S.A."/>
            <person name="Iwama H."/>
            <person name="Gojobori T."/>
            <person name="Itoh T."/>
            <person name="Niimura Y."/>
            <person name="Fujii Y."/>
            <person name="Habara T."/>
            <person name="Sakai H."/>
            <person name="Sato Y."/>
            <person name="Wilson G."/>
            <person name="Kumar K."/>
            <person name="McCouch S."/>
            <person name="Juretic N."/>
            <person name="Hoen D."/>
            <person name="Wright S."/>
            <person name="Bruskiewich R."/>
            <person name="Bureau T."/>
            <person name="Miyao A."/>
            <person name="Hirochika H."/>
            <person name="Nishikawa T."/>
            <person name="Kadowaki K."/>
            <person name="Sugiura M."/>
            <person name="Burr B."/>
            <person name="Sasaki T."/>
        </authorList>
    </citation>
    <scope>NUCLEOTIDE SEQUENCE [LARGE SCALE GENOMIC DNA]</scope>
    <source>
        <strain evidence="3">cv. Nipponbare</strain>
    </source>
</reference>
<protein>
    <submittedName>
        <fullName evidence="2">Uncharacterized protein</fullName>
    </submittedName>
</protein>
<feature type="region of interest" description="Disordered" evidence="1">
    <location>
        <begin position="1"/>
        <end position="66"/>
    </location>
</feature>
<proteinExistence type="predicted"/>
<evidence type="ECO:0000313" key="3">
    <source>
        <dbReference type="Proteomes" id="UP000000763"/>
    </source>
</evidence>
<feature type="compositionally biased region" description="Basic residues" evidence="1">
    <location>
        <begin position="49"/>
        <end position="63"/>
    </location>
</feature>
<feature type="compositionally biased region" description="Polar residues" evidence="1">
    <location>
        <begin position="1"/>
        <end position="11"/>
    </location>
</feature>
<sequence length="123" mass="12630">MENLMVQNPSPSGIAGAGMVHHSPSPSTAPSLPLQKNAPPRPLAGAMSRRAHRLIQSSSRHRPPPALVARPAAIASSLVAPPATSSRGLSASRLQPFAVRRPFSDSLYGVTTGINSPRGDGGG</sequence>
<organism evidence="2 3">
    <name type="scientific">Oryza sativa subsp. japonica</name>
    <name type="common">Rice</name>
    <dbReference type="NCBI Taxonomy" id="39947"/>
    <lineage>
        <taxon>Eukaryota</taxon>
        <taxon>Viridiplantae</taxon>
        <taxon>Streptophyta</taxon>
        <taxon>Embryophyta</taxon>
        <taxon>Tracheophyta</taxon>
        <taxon>Spermatophyta</taxon>
        <taxon>Magnoliopsida</taxon>
        <taxon>Liliopsida</taxon>
        <taxon>Poales</taxon>
        <taxon>Poaceae</taxon>
        <taxon>BOP clade</taxon>
        <taxon>Oryzoideae</taxon>
        <taxon>Oryzeae</taxon>
        <taxon>Oryzinae</taxon>
        <taxon>Oryza</taxon>
        <taxon>Oryza sativa</taxon>
    </lineage>
</organism>
<reference evidence="3" key="2">
    <citation type="journal article" date="2008" name="Nucleic Acids Res.">
        <title>The rice annotation project database (RAP-DB): 2008 update.</title>
        <authorList>
            <consortium name="The rice annotation project (RAP)"/>
        </authorList>
    </citation>
    <scope>GENOME REANNOTATION</scope>
    <source>
        <strain evidence="3">cv. Nipponbare</strain>
    </source>
</reference>